<dbReference type="CDD" id="cd23668">
    <property type="entry name" value="GH55_beta13glucanase-like"/>
    <property type="match status" value="1"/>
</dbReference>
<dbReference type="AlphaFoldDB" id="A0A8H6Y8J9"/>
<dbReference type="FunFam" id="2.160.20.10:FF:000049">
    <property type="entry name" value="Putative exo-beta-1,3-glucanase"/>
    <property type="match status" value="1"/>
</dbReference>
<dbReference type="InterPro" id="IPR024535">
    <property type="entry name" value="RHGA/B-epi-like_pectate_lyase"/>
</dbReference>
<dbReference type="GO" id="GO:0004650">
    <property type="term" value="F:polygalacturonase activity"/>
    <property type="evidence" value="ECO:0007669"/>
    <property type="project" value="InterPro"/>
</dbReference>
<dbReference type="Gene3D" id="2.160.20.10">
    <property type="entry name" value="Single-stranded right-handed beta-helix, Pectin lyase-like"/>
    <property type="match status" value="2"/>
</dbReference>
<sequence length="1171" mass="128080">MGQTCSGVVPSASASDPFWMGNGGLHSLGRSAYNPNPGYKVWRNVKADYGAVGNGIADDTDAINRAISDGGRCGQGCHSSTTTPAVVYFPGGTYRVTKPIVPFYFTSLVGDFKNKPILKADANFVGVAVIDADPYVLGQSNPDGSGVNWWVNQNNFFRSVRNFVIDATAMSPTTKATGIHWQVGQATSIINVDIKLVRATDNPSTQHQGIFAENGYGMLCVDKRSFDLDACLIRSGGFMSDITIDGGAFGMWISNQQITIRNIQISNAATAIFEQWNWGFTWWNINIHNCLVGFDIHTGGLTLDTQSAGGVLIVDSWISNVVIGIRMSSSQPSSLAGSVIMDNVQFSNIFGANIQDQSGVVLGPSADYGQQWFQGKYKHGLLRKKYSNLFYRPASLVNGFAAYFSRSRPQYQDYEDVQFQTVRDLGKAAGDGVTDDTAAINAFISQWSGCYVLFFEAGTYRVTDTIFVPPGTIIVGEMFSTIMGTGPNFADQNNPRPVIRVGNPGDRGVVEISDMVITTTGGSAGAIGIEWNIEESSQGSAGMWDVHVRLGGAKGTNIDAANCPISSTALKCTSAFLGIHITDSGSGYFENVWVWNADHDLDDPAETKINSFSGRGILVESTGPVWLVGTASEHHVIYQYAFNHARDVWAGLMQTETPYFQPTPAPPSPFSINPDYGDPVGALSDAWGVVITLSSNLFIYGAGLYSFFQTYSQACVPTRNCQNSMVLIDQDSASIYIYQLTTAGSTNMISYPNASIARQADNINGFASTVTFWEAPQTVPQGECGVTRREVEPYDRHSVLELMARQSEVPQDYNFYAGNPAAIDTDLMVGLKDNTGKRRPRPNCIFYVNQKNVTENDPNYAKNRAIEFARLMNAQNPARDFHTLYDVYNNAEAFSWTEGPMFSANRDDHLRDWFSLTSAEYAKLCFGKLWLVVEEYPRDIWAKSIWMTHEARAVNETRMVTQIVEIRPSEIGLAVAEFDFRFIDEYNYRYPQPPGATPPRDTDRLEIDACAQIDSAKALAQWAAYPDVSGDTPPYNDFGGCTMHIQQWDNDESGGGGPFDPPSGSPKSYSVEITIWDNARAHKIGFLPRTNAPLQMASKIDSLLGVDPGTSDGPIQLTLGDQKWNTGDGSCSVGDWDGGPGNRNRNMDCGFSCPWNGGDSTDHTPFGLWYA</sequence>
<proteinExistence type="predicted"/>
<organism evidence="3 4">
    <name type="scientific">Mycena venus</name>
    <dbReference type="NCBI Taxonomy" id="2733690"/>
    <lineage>
        <taxon>Eukaryota</taxon>
        <taxon>Fungi</taxon>
        <taxon>Dikarya</taxon>
        <taxon>Basidiomycota</taxon>
        <taxon>Agaricomycotina</taxon>
        <taxon>Agaricomycetes</taxon>
        <taxon>Agaricomycetidae</taxon>
        <taxon>Agaricales</taxon>
        <taxon>Marasmiineae</taxon>
        <taxon>Mycenaceae</taxon>
        <taxon>Mycena</taxon>
    </lineage>
</organism>
<gene>
    <name evidence="3" type="ORF">MVEN_01127700</name>
</gene>
<reference evidence="3" key="1">
    <citation type="submission" date="2020-05" db="EMBL/GenBank/DDBJ databases">
        <title>Mycena genomes resolve the evolution of fungal bioluminescence.</title>
        <authorList>
            <person name="Tsai I.J."/>
        </authorList>
    </citation>
    <scope>NUCLEOTIDE SEQUENCE</scope>
    <source>
        <strain evidence="3">CCC161011</strain>
    </source>
</reference>
<comment type="caution">
    <text evidence="3">The sequence shown here is derived from an EMBL/GenBank/DDBJ whole genome shotgun (WGS) entry which is preliminary data.</text>
</comment>
<dbReference type="InterPro" id="IPR011050">
    <property type="entry name" value="Pectin_lyase_fold/virulence"/>
</dbReference>
<evidence type="ECO:0000256" key="1">
    <source>
        <dbReference type="SAM" id="MobiDB-lite"/>
    </source>
</evidence>
<dbReference type="EMBL" id="JACAZI010000008">
    <property type="protein sequence ID" value="KAF7354389.1"/>
    <property type="molecule type" value="Genomic_DNA"/>
</dbReference>
<dbReference type="Proteomes" id="UP000620124">
    <property type="component" value="Unassembled WGS sequence"/>
</dbReference>
<dbReference type="OrthoDB" id="1046782at2759"/>
<dbReference type="PANTHER" id="PTHR33928:SF2">
    <property type="entry name" value="PECTATE LYASE SUPERFAMILY PROTEIN DOMAIN-CONTAINING PROTEIN-RELATED"/>
    <property type="match status" value="1"/>
</dbReference>
<name>A0A8H6Y8J9_9AGAR</name>
<evidence type="ECO:0000313" key="3">
    <source>
        <dbReference type="EMBL" id="KAF7354389.1"/>
    </source>
</evidence>
<feature type="region of interest" description="Disordered" evidence="1">
    <location>
        <begin position="1048"/>
        <end position="1067"/>
    </location>
</feature>
<evidence type="ECO:0000259" key="2">
    <source>
        <dbReference type="Pfam" id="PF12708"/>
    </source>
</evidence>
<dbReference type="Pfam" id="PF12708">
    <property type="entry name" value="Pect-lyase_RHGA_epim"/>
    <property type="match status" value="2"/>
</dbReference>
<dbReference type="InterPro" id="IPR012334">
    <property type="entry name" value="Pectin_lyas_fold"/>
</dbReference>
<feature type="domain" description="Rhamnogalacturonase A/B/Epimerase-like pectate lyase" evidence="2">
    <location>
        <begin position="422"/>
        <end position="485"/>
    </location>
</feature>
<feature type="domain" description="Rhamnogalacturonase A/B/Epimerase-like pectate lyase" evidence="2">
    <location>
        <begin position="42"/>
        <end position="295"/>
    </location>
</feature>
<dbReference type="InterPro" id="IPR039279">
    <property type="entry name" value="QRT3-like"/>
</dbReference>
<accession>A0A8H6Y8J9</accession>
<protein>
    <submittedName>
        <fullName evidence="3">Glucan 1,3-beta-glucosidase</fullName>
    </submittedName>
</protein>
<dbReference type="SUPFAM" id="SSF51126">
    <property type="entry name" value="Pectin lyase-like"/>
    <property type="match status" value="2"/>
</dbReference>
<evidence type="ECO:0000313" key="4">
    <source>
        <dbReference type="Proteomes" id="UP000620124"/>
    </source>
</evidence>
<keyword evidence="4" id="KW-1185">Reference proteome</keyword>
<dbReference type="PANTHER" id="PTHR33928">
    <property type="entry name" value="POLYGALACTURONASE QRT3"/>
    <property type="match status" value="1"/>
</dbReference>